<organism evidence="1 2">
    <name type="scientific">Rhodanobacter terrae</name>
    <dbReference type="NCBI Taxonomy" id="418647"/>
    <lineage>
        <taxon>Bacteria</taxon>
        <taxon>Pseudomonadati</taxon>
        <taxon>Pseudomonadota</taxon>
        <taxon>Gammaproteobacteria</taxon>
        <taxon>Lysobacterales</taxon>
        <taxon>Rhodanobacteraceae</taxon>
        <taxon>Rhodanobacter</taxon>
    </lineage>
</organism>
<evidence type="ECO:0000313" key="1">
    <source>
        <dbReference type="EMBL" id="MFC5582317.1"/>
    </source>
</evidence>
<dbReference type="EMBL" id="JBHSNG010000017">
    <property type="protein sequence ID" value="MFC5582317.1"/>
    <property type="molecule type" value="Genomic_DNA"/>
</dbReference>
<dbReference type="RefSeq" id="WP_377328286.1">
    <property type="nucleotide sequence ID" value="NZ_JBHSNG010000017.1"/>
</dbReference>
<dbReference type="Proteomes" id="UP001596111">
    <property type="component" value="Unassembled WGS sequence"/>
</dbReference>
<evidence type="ECO:0000313" key="2">
    <source>
        <dbReference type="Proteomes" id="UP001596111"/>
    </source>
</evidence>
<comment type="caution">
    <text evidence="1">The sequence shown here is derived from an EMBL/GenBank/DDBJ whole genome shotgun (WGS) entry which is preliminary data.</text>
</comment>
<name>A0ABW0SZ55_9GAMM</name>
<reference evidence="2" key="1">
    <citation type="journal article" date="2019" name="Int. J. Syst. Evol. Microbiol.">
        <title>The Global Catalogue of Microorganisms (GCM) 10K type strain sequencing project: providing services to taxonomists for standard genome sequencing and annotation.</title>
        <authorList>
            <consortium name="The Broad Institute Genomics Platform"/>
            <consortium name="The Broad Institute Genome Sequencing Center for Infectious Disease"/>
            <person name="Wu L."/>
            <person name="Ma J."/>
        </authorList>
    </citation>
    <scope>NUCLEOTIDE SEQUENCE [LARGE SCALE GENOMIC DNA]</scope>
    <source>
        <strain evidence="2">CGMCC 1.13587</strain>
    </source>
</reference>
<gene>
    <name evidence="1" type="ORF">ACFPPB_14450</name>
</gene>
<accession>A0ABW0SZ55</accession>
<keyword evidence="2" id="KW-1185">Reference proteome</keyword>
<protein>
    <submittedName>
        <fullName evidence="1">Uncharacterized protein</fullName>
    </submittedName>
</protein>
<proteinExistence type="predicted"/>
<sequence length="45" mass="4980">MDITALRERHRGQQGLIFQHAEPKAPEAVVTISSASARVDYSDAR</sequence>